<feature type="compositionally biased region" description="Low complexity" evidence="12">
    <location>
        <begin position="280"/>
        <end position="296"/>
    </location>
</feature>
<keyword evidence="5 11" id="KW-0645">Protease</keyword>
<evidence type="ECO:0000256" key="5">
    <source>
        <dbReference type="ARBA" id="ARBA00022670"/>
    </source>
</evidence>
<feature type="domain" description="Peptidase C54 catalytic" evidence="13">
    <location>
        <begin position="430"/>
        <end position="565"/>
    </location>
</feature>
<keyword evidence="8 11" id="KW-0653">Protein transport</keyword>
<evidence type="ECO:0000256" key="9">
    <source>
        <dbReference type="ARBA" id="ARBA00023006"/>
    </source>
</evidence>
<evidence type="ECO:0000259" key="13">
    <source>
        <dbReference type="Pfam" id="PF03416"/>
    </source>
</evidence>
<comment type="caution">
    <text evidence="14">The sequence shown here is derived from an EMBL/GenBank/DDBJ whole genome shotgun (WGS) entry which is preliminary data.</text>
</comment>
<comment type="subcellular location">
    <subcellularLocation>
        <location evidence="1 11">Cytoplasm</location>
    </subcellularLocation>
</comment>
<evidence type="ECO:0000256" key="7">
    <source>
        <dbReference type="ARBA" id="ARBA00022807"/>
    </source>
</evidence>
<dbReference type="Proteomes" id="UP001281761">
    <property type="component" value="Unassembled WGS sequence"/>
</dbReference>
<dbReference type="PANTHER" id="PTHR22624">
    <property type="entry name" value="CYSTEINE PROTEASE ATG4"/>
    <property type="match status" value="1"/>
</dbReference>
<proteinExistence type="inferred from homology"/>
<reference evidence="14 15" key="1">
    <citation type="journal article" date="2022" name="bioRxiv">
        <title>Genomics of Preaxostyla Flagellates Illuminates Evolutionary Transitions and the Path Towards Mitochondrial Loss.</title>
        <authorList>
            <person name="Novak L.V.F."/>
            <person name="Treitli S.C."/>
            <person name="Pyrih J."/>
            <person name="Halakuc P."/>
            <person name="Pipaliya S.V."/>
            <person name="Vacek V."/>
            <person name="Brzon O."/>
            <person name="Soukal P."/>
            <person name="Eme L."/>
            <person name="Dacks J.B."/>
            <person name="Karnkowska A."/>
            <person name="Elias M."/>
            <person name="Hampl V."/>
        </authorList>
    </citation>
    <scope>NUCLEOTIDE SEQUENCE [LARGE SCALE GENOMIC DNA]</scope>
    <source>
        <strain evidence="14">NAU3</strain>
        <tissue evidence="14">Gut</tissue>
    </source>
</reference>
<evidence type="ECO:0000256" key="11">
    <source>
        <dbReference type="RuleBase" id="RU363115"/>
    </source>
</evidence>
<sequence length="582" mass="65421">MNNGSGQVVAYLLGHPYVLSLAKPEFLSLVPQTIETGALKQHFSQLFWMSYRKDFQPLNYTSLVTDRGWGCMHRSSQMMMAETIRRISMNEGASLGTPVGQWFSPHVAALALSRISESENDPLIPTVVTVNNLCRLRTEPHTGRTIERGHRIKSSKRGATSRVIVHKNGFSSENWEIVKSICPFPLKTTTNTSIVCFGRCIVSRTAPHHKFEFIHIWIGFHALTPDPTCFTHIIAFLTLSNIYHGHLATSVSNTKKTSITTLTYTSHETSGDNAKHPQMSSLANSSSDELSSFESDGIAPQTPPLTPCDAVEPDMVGIHDYNTLIEEQKNEPDPTVDSVDHQTLNDLKQNEFPVPRPRRRKRNVVVSLSEMPIIPPRPKQIQLLEQSDIKLRTRSFVSPTRNLHYSTPHRDSPFPKQRRKSAACASHQTRLKLLNPSPQSAFHPLLVLAPLRLGLQKINLDYLPAIQAVLSHPNSVGIVGGKPRLSFWFVGYERDNLYYLDPHTTQPAFSLRQLQEFTHHKNPKPLDTSSYHPRQIQKIPFSDLDPSMLLGFLCLSHVEFQSLCSFLSSLSPPLLSVIPKAY</sequence>
<evidence type="ECO:0000256" key="6">
    <source>
        <dbReference type="ARBA" id="ARBA00022801"/>
    </source>
</evidence>
<comment type="function">
    <text evidence="11">Cysteine protease that plays a key role in autophagy by mediating both proteolytic activation and delipidation of ATG8 family proteins.</text>
</comment>
<keyword evidence="4 11" id="KW-0963">Cytoplasm</keyword>
<evidence type="ECO:0000313" key="14">
    <source>
        <dbReference type="EMBL" id="KAK2960305.1"/>
    </source>
</evidence>
<gene>
    <name evidence="14" type="ORF">BLNAU_4858</name>
</gene>
<evidence type="ECO:0000256" key="4">
    <source>
        <dbReference type="ARBA" id="ARBA00022490"/>
    </source>
</evidence>
<feature type="domain" description="Peptidase C54 catalytic" evidence="13">
    <location>
        <begin position="38"/>
        <end position="89"/>
    </location>
</feature>
<dbReference type="InterPro" id="IPR046792">
    <property type="entry name" value="Peptidase_C54_cat"/>
</dbReference>
<feature type="region of interest" description="Disordered" evidence="12">
    <location>
        <begin position="266"/>
        <end position="309"/>
    </location>
</feature>
<dbReference type="InterPro" id="IPR038765">
    <property type="entry name" value="Papain-like_cys_pep_sf"/>
</dbReference>
<protein>
    <recommendedName>
        <fullName evidence="11">Cysteine protease</fullName>
        <ecNumber evidence="11">3.4.22.-</ecNumber>
    </recommendedName>
</protein>
<evidence type="ECO:0000313" key="15">
    <source>
        <dbReference type="Proteomes" id="UP001281761"/>
    </source>
</evidence>
<accession>A0ABQ9Y9C3</accession>
<dbReference type="PANTHER" id="PTHR22624:SF49">
    <property type="entry name" value="CYSTEINE PROTEASE"/>
    <property type="match status" value="1"/>
</dbReference>
<dbReference type="EMBL" id="JARBJD010000024">
    <property type="protein sequence ID" value="KAK2960305.1"/>
    <property type="molecule type" value="Genomic_DNA"/>
</dbReference>
<evidence type="ECO:0000256" key="10">
    <source>
        <dbReference type="ARBA" id="ARBA00029362"/>
    </source>
</evidence>
<organism evidence="14 15">
    <name type="scientific">Blattamonas nauphoetae</name>
    <dbReference type="NCBI Taxonomy" id="2049346"/>
    <lineage>
        <taxon>Eukaryota</taxon>
        <taxon>Metamonada</taxon>
        <taxon>Preaxostyla</taxon>
        <taxon>Oxymonadida</taxon>
        <taxon>Blattamonas</taxon>
    </lineage>
</organism>
<evidence type="ECO:0000256" key="8">
    <source>
        <dbReference type="ARBA" id="ARBA00022927"/>
    </source>
</evidence>
<keyword evidence="15" id="KW-1185">Reference proteome</keyword>
<dbReference type="EC" id="3.4.22.-" evidence="11"/>
<evidence type="ECO:0000256" key="2">
    <source>
        <dbReference type="ARBA" id="ARBA00010958"/>
    </source>
</evidence>
<dbReference type="InterPro" id="IPR005078">
    <property type="entry name" value="Peptidase_C54"/>
</dbReference>
<comment type="similarity">
    <text evidence="2 11">Belongs to the peptidase C54 family.</text>
</comment>
<evidence type="ECO:0000256" key="3">
    <source>
        <dbReference type="ARBA" id="ARBA00022448"/>
    </source>
</evidence>
<comment type="catalytic activity">
    <reaction evidence="10">
        <text>[protein]-C-terminal L-amino acid-glycyl-phosphatidylethanolamide + H2O = [protein]-C-terminal L-amino acid-glycine + a 1,2-diacyl-sn-glycero-3-phosphoethanolamine</text>
        <dbReference type="Rhea" id="RHEA:67548"/>
        <dbReference type="Rhea" id="RHEA-COMP:17323"/>
        <dbReference type="Rhea" id="RHEA-COMP:17324"/>
        <dbReference type="ChEBI" id="CHEBI:15377"/>
        <dbReference type="ChEBI" id="CHEBI:64612"/>
        <dbReference type="ChEBI" id="CHEBI:172940"/>
        <dbReference type="ChEBI" id="CHEBI:172941"/>
    </reaction>
    <physiologicalReaction direction="left-to-right" evidence="10">
        <dbReference type="Rhea" id="RHEA:67549"/>
    </physiologicalReaction>
</comment>
<name>A0ABQ9Y9C3_9EUKA</name>
<keyword evidence="6 11" id="KW-0378">Hydrolase</keyword>
<dbReference type="Pfam" id="PF03416">
    <property type="entry name" value="Peptidase_C54"/>
    <property type="match status" value="2"/>
</dbReference>
<evidence type="ECO:0000256" key="1">
    <source>
        <dbReference type="ARBA" id="ARBA00004496"/>
    </source>
</evidence>
<evidence type="ECO:0000256" key="12">
    <source>
        <dbReference type="SAM" id="MobiDB-lite"/>
    </source>
</evidence>
<keyword evidence="9 11" id="KW-0072">Autophagy</keyword>
<keyword evidence="7" id="KW-0788">Thiol protease</keyword>
<keyword evidence="3" id="KW-0813">Transport</keyword>
<dbReference type="SUPFAM" id="SSF54001">
    <property type="entry name" value="Cysteine proteinases"/>
    <property type="match status" value="1"/>
</dbReference>